<proteinExistence type="predicted"/>
<keyword evidence="14" id="KW-1185">Reference proteome</keyword>
<evidence type="ECO:0000256" key="5">
    <source>
        <dbReference type="ARBA" id="ARBA00022692"/>
    </source>
</evidence>
<feature type="chain" id="PRO_5026349710" evidence="11">
    <location>
        <begin position="21"/>
        <end position="369"/>
    </location>
</feature>
<evidence type="ECO:0000256" key="2">
    <source>
        <dbReference type="ARBA" id="ARBA00011233"/>
    </source>
</evidence>
<evidence type="ECO:0000313" key="13">
    <source>
        <dbReference type="EMBL" id="QIO06794.1"/>
    </source>
</evidence>
<gene>
    <name evidence="13" type="ORF">G8E00_13010</name>
</gene>
<dbReference type="Proteomes" id="UP000502297">
    <property type="component" value="Chromosome"/>
</dbReference>
<evidence type="ECO:0000256" key="9">
    <source>
        <dbReference type="ARBA" id="ARBA00023136"/>
    </source>
</evidence>
<dbReference type="GO" id="GO:0009279">
    <property type="term" value="C:cell outer membrane"/>
    <property type="evidence" value="ECO:0007669"/>
    <property type="project" value="UniProtKB-SubCell"/>
</dbReference>
<evidence type="ECO:0000259" key="12">
    <source>
        <dbReference type="Pfam" id="PF13609"/>
    </source>
</evidence>
<feature type="domain" description="Porin" evidence="12">
    <location>
        <begin position="6"/>
        <end position="348"/>
    </location>
</feature>
<organism evidence="13 14">
    <name type="scientific">Acinetobacter shaoyimingii</name>
    <dbReference type="NCBI Taxonomy" id="2715164"/>
    <lineage>
        <taxon>Bacteria</taxon>
        <taxon>Pseudomonadati</taxon>
        <taxon>Pseudomonadota</taxon>
        <taxon>Gammaproteobacteria</taxon>
        <taxon>Moraxellales</taxon>
        <taxon>Moraxellaceae</taxon>
        <taxon>Acinetobacter</taxon>
    </lineage>
</organism>
<evidence type="ECO:0000256" key="6">
    <source>
        <dbReference type="ARBA" id="ARBA00022729"/>
    </source>
</evidence>
<accession>A0A6G8RY53</accession>
<comment type="subunit">
    <text evidence="2">Homotrimer.</text>
</comment>
<name>A0A6G8RY53_9GAMM</name>
<keyword evidence="6 11" id="KW-0732">Signal</keyword>
<evidence type="ECO:0000313" key="14">
    <source>
        <dbReference type="Proteomes" id="UP000502297"/>
    </source>
</evidence>
<dbReference type="SUPFAM" id="SSF56935">
    <property type="entry name" value="Porins"/>
    <property type="match status" value="1"/>
</dbReference>
<dbReference type="PANTHER" id="PTHR34501">
    <property type="entry name" value="PROTEIN YDDL-RELATED"/>
    <property type="match status" value="1"/>
</dbReference>
<keyword evidence="8" id="KW-0626">Porin</keyword>
<reference evidence="13 14" key="1">
    <citation type="submission" date="2020-03" db="EMBL/GenBank/DDBJ databases">
        <authorList>
            <person name="Zhu W."/>
        </authorList>
    </citation>
    <scope>NUCLEOTIDE SEQUENCE [LARGE SCALE GENOMIC DNA]</scope>
    <source>
        <strain evidence="13 14">323-1</strain>
    </source>
</reference>
<keyword evidence="4" id="KW-1134">Transmembrane beta strand</keyword>
<dbReference type="InterPro" id="IPR023614">
    <property type="entry name" value="Porin_dom_sf"/>
</dbReference>
<keyword evidence="3" id="KW-0813">Transport</keyword>
<dbReference type="Pfam" id="PF13609">
    <property type="entry name" value="Porin_4"/>
    <property type="match status" value="1"/>
</dbReference>
<comment type="subcellular location">
    <subcellularLocation>
        <location evidence="1">Cell outer membrane</location>
        <topology evidence="1">Multi-pass membrane protein</topology>
    </subcellularLocation>
</comment>
<evidence type="ECO:0000256" key="1">
    <source>
        <dbReference type="ARBA" id="ARBA00004571"/>
    </source>
</evidence>
<dbReference type="InterPro" id="IPR033900">
    <property type="entry name" value="Gram_neg_porin_domain"/>
</dbReference>
<dbReference type="GO" id="GO:0015288">
    <property type="term" value="F:porin activity"/>
    <property type="evidence" value="ECO:0007669"/>
    <property type="project" value="UniProtKB-KW"/>
</dbReference>
<keyword evidence="10" id="KW-0998">Cell outer membrane</keyword>
<evidence type="ECO:0000256" key="4">
    <source>
        <dbReference type="ARBA" id="ARBA00022452"/>
    </source>
</evidence>
<sequence>MKTKIALTLIATTFAGSVAAMPTFYAKVDLSLDYLPRDNAKQKNHDHFQLDSNNTWIGVKGDEKLNDRLSVVYQSEWTFMLKRNSNETFTPRNQFIGIKDKKLGTLKYGKNDTPLKQLGVLVDSYNHAVENNADMQGIMSGENRIDNTLTYEAPSLKIDDAKVDFSLMLPIGPSDHIEKSKGGAKVAGKDIGRTFSGSVLYKSPLFTGGLAYDYGIPSNFLRKGYITTTDTHTSTSGAFAAANTIRAIGRVDLDNGLSLRGLYQNAQVNKENGNSTSSLNIDQANSWLVGAEYKLPQAEKWTLKAQYTQTNTDMKNGKQDRDIWQVMGGADYAFSKKLRTYGYAGYLTLEEGAKEDHQLLIGSGVEWKF</sequence>
<dbReference type="AlphaFoldDB" id="A0A6G8RY53"/>
<dbReference type="GO" id="GO:0046930">
    <property type="term" value="C:pore complex"/>
    <property type="evidence" value="ECO:0007669"/>
    <property type="project" value="UniProtKB-KW"/>
</dbReference>
<dbReference type="EMBL" id="CP049801">
    <property type="protein sequence ID" value="QIO06794.1"/>
    <property type="molecule type" value="Genomic_DNA"/>
</dbReference>
<evidence type="ECO:0000256" key="11">
    <source>
        <dbReference type="SAM" id="SignalP"/>
    </source>
</evidence>
<protein>
    <submittedName>
        <fullName evidence="13">Porin</fullName>
    </submittedName>
</protein>
<evidence type="ECO:0000256" key="8">
    <source>
        <dbReference type="ARBA" id="ARBA00023114"/>
    </source>
</evidence>
<keyword evidence="9" id="KW-0472">Membrane</keyword>
<evidence type="ECO:0000256" key="7">
    <source>
        <dbReference type="ARBA" id="ARBA00023065"/>
    </source>
</evidence>
<dbReference type="PANTHER" id="PTHR34501:SF9">
    <property type="entry name" value="MAJOR OUTER MEMBRANE PROTEIN P.IA"/>
    <property type="match status" value="1"/>
</dbReference>
<dbReference type="Gene3D" id="2.40.160.10">
    <property type="entry name" value="Porin"/>
    <property type="match status" value="1"/>
</dbReference>
<keyword evidence="7" id="KW-0406">Ion transport</keyword>
<dbReference type="RefSeq" id="WP_166225217.1">
    <property type="nucleotide sequence ID" value="NZ_CP049801.1"/>
</dbReference>
<dbReference type="KEGG" id="asha:G8E00_13010"/>
<feature type="signal peptide" evidence="11">
    <location>
        <begin position="1"/>
        <end position="20"/>
    </location>
</feature>
<dbReference type="CDD" id="cd00342">
    <property type="entry name" value="gram_neg_porins"/>
    <property type="match status" value="1"/>
</dbReference>
<keyword evidence="5" id="KW-0812">Transmembrane</keyword>
<dbReference type="InterPro" id="IPR050298">
    <property type="entry name" value="Gram-neg_bact_OMP"/>
</dbReference>
<evidence type="ECO:0000256" key="10">
    <source>
        <dbReference type="ARBA" id="ARBA00023237"/>
    </source>
</evidence>
<dbReference type="GO" id="GO:0006811">
    <property type="term" value="P:monoatomic ion transport"/>
    <property type="evidence" value="ECO:0007669"/>
    <property type="project" value="UniProtKB-KW"/>
</dbReference>
<evidence type="ECO:0000256" key="3">
    <source>
        <dbReference type="ARBA" id="ARBA00022448"/>
    </source>
</evidence>